<feature type="domain" description="Integrase catalytic" evidence="15">
    <location>
        <begin position="1290"/>
        <end position="1448"/>
    </location>
</feature>
<dbReference type="InterPro" id="IPR050951">
    <property type="entry name" value="Retrovirus_Pol_polyprotein"/>
</dbReference>
<comment type="similarity">
    <text evidence="1">Belongs to the beta type-B retroviral polymerase family. HERV class-II K(HML-2) pol subfamily.</text>
</comment>
<feature type="domain" description="Runt" evidence="16">
    <location>
        <begin position="1"/>
        <end position="69"/>
    </location>
</feature>
<dbReference type="GO" id="GO:0003677">
    <property type="term" value="F:DNA binding"/>
    <property type="evidence" value="ECO:0007669"/>
    <property type="project" value="InterPro"/>
</dbReference>
<feature type="domain" description="Reverse transcriptase" evidence="14">
    <location>
        <begin position="696"/>
        <end position="875"/>
    </location>
</feature>
<feature type="compositionally biased region" description="Polar residues" evidence="13">
    <location>
        <begin position="40"/>
        <end position="52"/>
    </location>
</feature>
<evidence type="ECO:0000259" key="15">
    <source>
        <dbReference type="PROSITE" id="PS50994"/>
    </source>
</evidence>
<dbReference type="InterPro" id="IPR000477">
    <property type="entry name" value="RT_dom"/>
</dbReference>
<dbReference type="PANTHER" id="PTHR37984">
    <property type="entry name" value="PROTEIN CBG26694"/>
    <property type="match status" value="1"/>
</dbReference>
<dbReference type="Gene3D" id="3.10.10.10">
    <property type="entry name" value="HIV Type 1 Reverse Transcriptase, subunit A, domain 1"/>
    <property type="match status" value="1"/>
</dbReference>
<keyword evidence="6" id="KW-0540">Nuclease</keyword>
<dbReference type="GO" id="GO:0015074">
    <property type="term" value="P:DNA integration"/>
    <property type="evidence" value="ECO:0007669"/>
    <property type="project" value="InterPro"/>
</dbReference>
<dbReference type="InterPro" id="IPR001584">
    <property type="entry name" value="Integrase_cat-core"/>
</dbReference>
<evidence type="ECO:0000256" key="1">
    <source>
        <dbReference type="ARBA" id="ARBA00010879"/>
    </source>
</evidence>
<keyword evidence="7" id="KW-0255">Endonuclease</keyword>
<dbReference type="GO" id="GO:0008233">
    <property type="term" value="F:peptidase activity"/>
    <property type="evidence" value="ECO:0007669"/>
    <property type="project" value="UniProtKB-KW"/>
</dbReference>
<evidence type="ECO:0000256" key="9">
    <source>
        <dbReference type="ARBA" id="ARBA00022918"/>
    </source>
</evidence>
<dbReference type="GO" id="GO:0006508">
    <property type="term" value="P:proteolysis"/>
    <property type="evidence" value="ECO:0007669"/>
    <property type="project" value="UniProtKB-KW"/>
</dbReference>
<dbReference type="SUPFAM" id="SSF56672">
    <property type="entry name" value="DNA/RNA polymerases"/>
    <property type="match status" value="1"/>
</dbReference>
<dbReference type="Gene3D" id="1.10.340.70">
    <property type="match status" value="1"/>
</dbReference>
<keyword evidence="8" id="KW-0378">Hydrolase</keyword>
<keyword evidence="4" id="KW-0808">Transferase</keyword>
<evidence type="ECO:0000256" key="10">
    <source>
        <dbReference type="ARBA" id="ARBA00023268"/>
    </source>
</evidence>
<dbReference type="GO" id="GO:0003700">
    <property type="term" value="F:DNA-binding transcription factor activity"/>
    <property type="evidence" value="ECO:0007669"/>
    <property type="project" value="InterPro"/>
</dbReference>
<dbReference type="PROSITE" id="PS51062">
    <property type="entry name" value="RUNT"/>
    <property type="match status" value="1"/>
</dbReference>
<evidence type="ECO:0000313" key="18">
    <source>
        <dbReference type="Proteomes" id="UP000298787"/>
    </source>
</evidence>
<dbReference type="EC" id="3.1.26.4" evidence="2"/>
<dbReference type="FunFam" id="3.30.70.270:FF:000020">
    <property type="entry name" value="Transposon Tf2-6 polyprotein-like Protein"/>
    <property type="match status" value="1"/>
</dbReference>
<dbReference type="InterPro" id="IPR013524">
    <property type="entry name" value="Runt_dom"/>
</dbReference>
<dbReference type="InterPro" id="IPR012337">
    <property type="entry name" value="RNaseH-like_sf"/>
</dbReference>
<evidence type="ECO:0000256" key="8">
    <source>
        <dbReference type="ARBA" id="ARBA00022801"/>
    </source>
</evidence>
<dbReference type="Gene3D" id="3.10.20.370">
    <property type="match status" value="1"/>
</dbReference>
<evidence type="ECO:0000259" key="16">
    <source>
        <dbReference type="PROSITE" id="PS51062"/>
    </source>
</evidence>
<dbReference type="FunFam" id="3.10.10.10:FF:000007">
    <property type="entry name" value="Retrovirus-related Pol polyprotein from transposon 17.6-like Protein"/>
    <property type="match status" value="1"/>
</dbReference>
<dbReference type="EMBL" id="ML241073">
    <property type="protein sequence ID" value="TKS65770.1"/>
    <property type="molecule type" value="Genomic_DNA"/>
</dbReference>
<evidence type="ECO:0000259" key="14">
    <source>
        <dbReference type="PROSITE" id="PS50878"/>
    </source>
</evidence>
<dbReference type="PROSITE" id="PS50878">
    <property type="entry name" value="RT_POL"/>
    <property type="match status" value="1"/>
</dbReference>
<evidence type="ECO:0000256" key="4">
    <source>
        <dbReference type="ARBA" id="ARBA00022679"/>
    </source>
</evidence>
<dbReference type="CDD" id="cd01647">
    <property type="entry name" value="RT_LTR"/>
    <property type="match status" value="1"/>
</dbReference>
<dbReference type="STRING" id="240159.A0A4U5TWD4"/>
<reference evidence="17 18" key="1">
    <citation type="submission" date="2019-01" db="EMBL/GenBank/DDBJ databases">
        <title>Genome Assembly of Collichthys lucidus.</title>
        <authorList>
            <person name="Cai M."/>
            <person name="Xiao S."/>
        </authorList>
    </citation>
    <scope>NUCLEOTIDE SEQUENCE [LARGE SCALE GENOMIC DNA]</scope>
    <source>
        <strain evidence="17">JT15FE1705JMU</strain>
        <tissue evidence="17">Muscle</tissue>
    </source>
</reference>
<accession>A0A4U5TWD4</accession>
<dbReference type="CDD" id="cd00303">
    <property type="entry name" value="retropepsin_like"/>
    <property type="match status" value="1"/>
</dbReference>
<dbReference type="Pfam" id="PF00078">
    <property type="entry name" value="RVT_1"/>
    <property type="match status" value="1"/>
</dbReference>
<gene>
    <name evidence="17" type="ORF">D9C73_028398</name>
</gene>
<dbReference type="CDD" id="cd09274">
    <property type="entry name" value="RNase_HI_RT_Ty3"/>
    <property type="match status" value="1"/>
</dbReference>
<dbReference type="InterPro" id="IPR036397">
    <property type="entry name" value="RNaseH_sf"/>
</dbReference>
<proteinExistence type="inferred from homology"/>
<protein>
    <recommendedName>
        <fullName evidence="11">Gypsy retrotransposon integrase-like protein 1</fullName>
        <ecNumber evidence="2">3.1.26.4</ecNumber>
    </recommendedName>
</protein>
<organism evidence="17 18">
    <name type="scientific">Collichthys lucidus</name>
    <name type="common">Big head croaker</name>
    <name type="synonym">Sciaena lucida</name>
    <dbReference type="NCBI Taxonomy" id="240159"/>
    <lineage>
        <taxon>Eukaryota</taxon>
        <taxon>Metazoa</taxon>
        <taxon>Chordata</taxon>
        <taxon>Craniata</taxon>
        <taxon>Vertebrata</taxon>
        <taxon>Euteleostomi</taxon>
        <taxon>Actinopterygii</taxon>
        <taxon>Neopterygii</taxon>
        <taxon>Teleostei</taxon>
        <taxon>Neoteleostei</taxon>
        <taxon>Acanthomorphata</taxon>
        <taxon>Eupercaria</taxon>
        <taxon>Sciaenidae</taxon>
        <taxon>Collichthys</taxon>
    </lineage>
</organism>
<feature type="compositionally biased region" description="Low complexity" evidence="13">
    <location>
        <begin position="1651"/>
        <end position="1666"/>
    </location>
</feature>
<sequence length="1721" mass="191132">MEEELQQLRELVAQLKADNEQLSRVRDASQAGSSRADPASVTSGANPPAVSTSATVTERLVVMPRDRRCTMFNGRTGIGIVEWKEEVQACMRARHLSVRDQAFFIFDHLEGEAREEIKYRPCVEREDPDKVLAIMTELYGCVQSYVTLQQSFFSRKQQEGETLLEFSLALMALMERVKQSAPGALPNADVLLRDQFIEHVLDGALRRELKQYVRRHPTASLLETRGEAIRWEREGSPRGARERSHSLPSAYGLQYGVQGGSRPTPLVSPHDSELSEVKALLKRQQEQLDQLTRAMASFQARPFPSRPPRNGPVICRRCQQPAGKLTPTELRSQSSDGEAGGSQDLISRIMAPCPHINVLMGGITVPCLLDSGSMVSTIPESFFAEHFAPWGQERLRSCNWLQLRAANGLCIPYIGYLELDVTLCGKVVPGCGVLVVKDPPGAASVAPGILGSNVIRRCYRELFEVYGPALFDAPSVVQAPVAVLEALQRCHQATTEPPRNLTGFARVRGRWAVRIPGGVMRLVAATCPEQLAGQAVLFEPTEFSLPAGLLVSPCLVQVSRGTAHVPVVNVGTTDVLLYPRTGLGTLSGAQVVSLPTGVTEVKLPTASISSQTASSVAPDGVQTIDLSALKEQEQMDVHALLQRYQSVFSNHEGDLGCTNLLSHEIPLLDEAPVRQRYRRIPPSEYEEVKAHIDQLLEAKVIRESNSPFASPIVLVRKKDRSLRMCVDYRLLNSKTRKDAFPLPRIEESLDSLAGACWFTTLDLASGYNQVPVAEQDKPKTAFCTPFGLFEWNRMPFGLCNAPSTFQRLMQRMFGDQQCQSLLLYLDDIVVFSSSISQHLQRLEVVLSRLQREGLKVKLEKCAFFQKEVRYLGHIISNQGVSTDPAKIEAVAKWQRPRHVSELRSFLGFASYYRRFVEGFAKLATPLHQLVAKLAGTKSKRGSGQDLSSAWTPQCEQSFEALKAKLVSAPVLAYADFSRPFILETDASYSGLGAVLSQETENGIRPVAYASRGLRPTERNMENYSSMKLEFLALKWAMGEKFREYLLGHKCVVFTDNNPLSYLNSAKLGAIEQRWASQLAVFDFEIRYRSGRINRNADALSRQYLSGSSLAEHVLPGTSVPSFAQPAAVSATVVPAAQAMVSVFRSHSPADLRSLQEVDPLLCDFLPFWKRWAKPTFEEKKQLPAAALTLLKQWDRLIEQEGVLYRRTFRSDGGEECFQLVLPAVLKEEILTQLHQDHGHQGIERTMELVRQRCYWPGMSADIKQWVQTCERCQVAKDSGPVPHSFMGHVLASQPNEIVAIDFTLLEPSRNGLENVLVMTDVFSKYTVAVPTRDQQAATVARVLLTEWFFRFGVPNRIHSDQGRSFESSLIQQLCRLYEVAKSRTTPYHPAGNGQCERFNRPLHDLLRTLPVSRKRDWVSCLPQVLFCYNTTPHQSTGESPFFLMFGREPRLPVDFLLGRVRDAEPGEVQDWMTEHQARLKVAFENARGRLLAAAGRRKKRHDEHVREAPLQVGQHVYLRDLGVRGRHKLHDKWSSILYQVLKAPPGNGAVYTIAPVEELHRARQVHRDMLKPQVVSGTHPPRAPLPSALAAPAAPPGSPEGGELWLLVPDTVPPSATEAPAQPGYTGLAARTPASIEPSPGSTAEPEHLHSVSPPSSDQSIPPQSVLRRTGRSTAGQHSNVHRLPQSVGTRAAEFAAVLSLLLRSVDPRHSLLMTTAATYA</sequence>
<dbReference type="GO" id="GO:0004523">
    <property type="term" value="F:RNA-DNA hybrid ribonuclease activity"/>
    <property type="evidence" value="ECO:0007669"/>
    <property type="project" value="UniProtKB-EC"/>
</dbReference>
<dbReference type="GO" id="GO:0003964">
    <property type="term" value="F:RNA-directed DNA polymerase activity"/>
    <property type="evidence" value="ECO:0007669"/>
    <property type="project" value="UniProtKB-KW"/>
</dbReference>
<dbReference type="InterPro" id="IPR043502">
    <property type="entry name" value="DNA/RNA_pol_sf"/>
</dbReference>
<dbReference type="InterPro" id="IPR041577">
    <property type="entry name" value="RT_RNaseH_2"/>
</dbReference>
<dbReference type="Pfam" id="PF00665">
    <property type="entry name" value="rve"/>
    <property type="match status" value="1"/>
</dbReference>
<keyword evidence="12" id="KW-0175">Coiled coil</keyword>
<dbReference type="SUPFAM" id="SSF53098">
    <property type="entry name" value="Ribonuclease H-like"/>
    <property type="match status" value="1"/>
</dbReference>
<dbReference type="PROSITE" id="PS50994">
    <property type="entry name" value="INTEGRASE"/>
    <property type="match status" value="1"/>
</dbReference>
<dbReference type="Pfam" id="PF17919">
    <property type="entry name" value="RT_RNaseH_2"/>
    <property type="match status" value="1"/>
</dbReference>
<evidence type="ECO:0000256" key="11">
    <source>
        <dbReference type="ARBA" id="ARBA00039658"/>
    </source>
</evidence>
<dbReference type="FunFam" id="1.10.340.70:FF:000001">
    <property type="entry name" value="Retrovirus-related Pol polyprotein from transposon gypsy-like Protein"/>
    <property type="match status" value="1"/>
</dbReference>
<dbReference type="SUPFAM" id="SSF50630">
    <property type="entry name" value="Acid proteases"/>
    <property type="match status" value="1"/>
</dbReference>
<evidence type="ECO:0000256" key="2">
    <source>
        <dbReference type="ARBA" id="ARBA00012180"/>
    </source>
</evidence>
<evidence type="ECO:0000256" key="13">
    <source>
        <dbReference type="SAM" id="MobiDB-lite"/>
    </source>
</evidence>
<feature type="region of interest" description="Disordered" evidence="13">
    <location>
        <begin position="22"/>
        <end position="52"/>
    </location>
</feature>
<dbReference type="Gene3D" id="3.30.420.10">
    <property type="entry name" value="Ribonuclease H-like superfamily/Ribonuclease H"/>
    <property type="match status" value="1"/>
</dbReference>
<dbReference type="FunFam" id="3.30.420.10:FF:000032">
    <property type="entry name" value="Retrovirus-related Pol polyprotein from transposon 297-like Protein"/>
    <property type="match status" value="1"/>
</dbReference>
<dbReference type="InterPro" id="IPR021109">
    <property type="entry name" value="Peptidase_aspartic_dom_sf"/>
</dbReference>
<evidence type="ECO:0000256" key="6">
    <source>
        <dbReference type="ARBA" id="ARBA00022722"/>
    </source>
</evidence>
<name>A0A4U5TWD4_COLLU</name>
<evidence type="ECO:0000256" key="7">
    <source>
        <dbReference type="ARBA" id="ARBA00022759"/>
    </source>
</evidence>
<keyword evidence="9" id="KW-0695">RNA-directed DNA polymerase</keyword>
<feature type="region of interest" description="Disordered" evidence="13">
    <location>
        <begin position="1574"/>
        <end position="1686"/>
    </location>
</feature>
<dbReference type="Proteomes" id="UP000298787">
    <property type="component" value="Unassembled WGS sequence"/>
</dbReference>
<evidence type="ECO:0000256" key="5">
    <source>
        <dbReference type="ARBA" id="ARBA00022695"/>
    </source>
</evidence>
<evidence type="ECO:0000313" key="17">
    <source>
        <dbReference type="EMBL" id="TKS65770.1"/>
    </source>
</evidence>
<keyword evidence="18" id="KW-1185">Reference proteome</keyword>
<dbReference type="InterPro" id="IPR043128">
    <property type="entry name" value="Rev_trsase/Diguanyl_cyclase"/>
</dbReference>
<evidence type="ECO:0000256" key="12">
    <source>
        <dbReference type="SAM" id="Coils"/>
    </source>
</evidence>
<dbReference type="InterPro" id="IPR041588">
    <property type="entry name" value="Integrase_H2C2"/>
</dbReference>
<dbReference type="Gene3D" id="3.30.70.270">
    <property type="match status" value="2"/>
</dbReference>
<dbReference type="Pfam" id="PF17921">
    <property type="entry name" value="Integrase_H2C2"/>
    <property type="match status" value="1"/>
</dbReference>
<keyword evidence="3" id="KW-0645">Protease</keyword>
<keyword evidence="5" id="KW-0548">Nucleotidyltransferase</keyword>
<dbReference type="PANTHER" id="PTHR37984:SF5">
    <property type="entry name" value="PROTEIN NYNRIN-LIKE"/>
    <property type="match status" value="1"/>
</dbReference>
<keyword evidence="10" id="KW-0511">Multifunctional enzyme</keyword>
<dbReference type="FunFam" id="3.10.20.370:FF:000001">
    <property type="entry name" value="Retrovirus-related Pol polyprotein from transposon 17.6-like protein"/>
    <property type="match status" value="1"/>
</dbReference>
<feature type="coiled-coil region" evidence="12">
    <location>
        <begin position="274"/>
        <end position="301"/>
    </location>
</feature>
<evidence type="ECO:0000256" key="3">
    <source>
        <dbReference type="ARBA" id="ARBA00022670"/>
    </source>
</evidence>